<dbReference type="AlphaFoldDB" id="V2TC48"/>
<evidence type="ECO:0000313" key="3">
    <source>
        <dbReference type="Proteomes" id="UP000023785"/>
    </source>
</evidence>
<proteinExistence type="predicted"/>
<organism evidence="2 3">
    <name type="scientific">Acinetobacter nectaris CIP 110549</name>
    <dbReference type="NCBI Taxonomy" id="1392540"/>
    <lineage>
        <taxon>Bacteria</taxon>
        <taxon>Pseudomonadati</taxon>
        <taxon>Pseudomonadota</taxon>
        <taxon>Gammaproteobacteria</taxon>
        <taxon>Moraxellales</taxon>
        <taxon>Moraxellaceae</taxon>
        <taxon>Acinetobacter</taxon>
    </lineage>
</organism>
<dbReference type="HOGENOM" id="CLU_019217_0_0_6"/>
<keyword evidence="3" id="KW-1185">Reference proteome</keyword>
<feature type="domain" description="PgaA membrane beta barrel" evidence="1">
    <location>
        <begin position="542"/>
        <end position="807"/>
    </location>
</feature>
<dbReference type="Gene3D" id="1.25.40.10">
    <property type="entry name" value="Tetratricopeptide repeat domain"/>
    <property type="match status" value="1"/>
</dbReference>
<dbReference type="Pfam" id="PF21197">
    <property type="entry name" value="PgaA_barrel"/>
    <property type="match status" value="1"/>
</dbReference>
<evidence type="ECO:0000259" key="1">
    <source>
        <dbReference type="Pfam" id="PF21197"/>
    </source>
</evidence>
<dbReference type="eggNOG" id="COG0457">
    <property type="taxonomic scope" value="Bacteria"/>
</dbReference>
<name>V2TC48_9GAMM</name>
<dbReference type="InterPro" id="IPR049003">
    <property type="entry name" value="PgaA_barrel"/>
</dbReference>
<accession>V2TC48</accession>
<gene>
    <name evidence="2" type="ORF">P256_00644</name>
</gene>
<dbReference type="STRING" id="1392540.P256_00644"/>
<dbReference type="EMBL" id="AYER01000003">
    <property type="protein sequence ID" value="ESK40203.1"/>
    <property type="molecule type" value="Genomic_DNA"/>
</dbReference>
<comment type="caution">
    <text evidence="2">The sequence shown here is derived from an EMBL/GenBank/DDBJ whole genome shotgun (WGS) entry which is preliminary data.</text>
</comment>
<reference evidence="2 3" key="1">
    <citation type="submission" date="2013-10" db="EMBL/GenBank/DDBJ databases">
        <title>The Genome Sequence of Acinetobacter nectaris CIP 110549.</title>
        <authorList>
            <consortium name="The Broad Institute Genomics Platform"/>
            <consortium name="The Broad Institute Genome Sequencing Center for Infectious Disease"/>
            <person name="Cerqueira G."/>
            <person name="Feldgarden M."/>
            <person name="Courvalin P."/>
            <person name="Grillot-Courvalin C."/>
            <person name="Clermont D."/>
            <person name="Rocha E."/>
            <person name="Yoon E.-J."/>
            <person name="Nemec A."/>
            <person name="Young S.K."/>
            <person name="Zeng Q."/>
            <person name="Gargeya S."/>
            <person name="Fitzgerald M."/>
            <person name="Abouelleil A."/>
            <person name="Alvarado L."/>
            <person name="Berlin A.M."/>
            <person name="Chapman S.B."/>
            <person name="Gainer-Dewar J."/>
            <person name="Goldberg J."/>
            <person name="Gnerre S."/>
            <person name="Griggs A."/>
            <person name="Gujja S."/>
            <person name="Hansen M."/>
            <person name="Howarth C."/>
            <person name="Imamovic A."/>
            <person name="Ireland A."/>
            <person name="Larimer J."/>
            <person name="McCowan C."/>
            <person name="Murphy C."/>
            <person name="Pearson M."/>
            <person name="Poon T.W."/>
            <person name="Priest M."/>
            <person name="Roberts A."/>
            <person name="Saif S."/>
            <person name="Shea T."/>
            <person name="Sykes S."/>
            <person name="Wortman J."/>
            <person name="Nusbaum C."/>
            <person name="Birren B."/>
        </authorList>
    </citation>
    <scope>NUCLEOTIDE SEQUENCE [LARGE SCALE GENOMIC DNA]</scope>
    <source>
        <strain evidence="2 3">CIP 110549</strain>
    </source>
</reference>
<sequence length="816" mass="94888">MISFSLQRSSLSILCATSIYTSHSLAYTPPLSIPQSQIVTRETAVQMVYQGNIDVGISQLQQLLDNEPTNQKLLADYLTLRAHYQQFTESDLQHLKQIHISDYPSYAQIPTIQGLRNSKYFLVALAFTEKLYKQCPSPNLLLLKAILEAEAQQIPQAIEDLKLLPVAQLTVEQRLQVAYVWRITSHPLNSLNILVPLFESDPKNKKITEEYIQTLIALGNHSKALDALEKSNLSQDFPELFINLKLAIFSTNINDAIAHYKYLSNKGEPDQVAFKQLDETLDETNDLKKILTDQSKQYLMFYYDYVYALNFRKSFSEVLKYASQPHKPYLQMPAYVRHAIANAYLYLKQPQYAQPLYESLLQEKNYADMEVYSGLYYAYLEQEKYKEANELIVKIDQLIPTFIYSNALGTDKTTAPDRYEYIELQGLNIAYHNQLDLAENHFQKLVIKSPSNASYINDLSKIQRWRSLPLTAQATLRRLNGKNTIDKSTFINRLENFQALENINAWRTQLEQVEDLYPQDTSIQKSRKDLNARDKFTVNHETRLGRNTNNVGQDLESISQIYSPWVENNYRAFFTHQLRLGKYQTQKILSESYQTGLEWRSERKQFDISLSQSKRTGLMLNWSAWLNDHWQYNMGYNSQDPIPLQAIQMNYKGFTYTIGALWQKNESLSAKLAYQSTYMSDTNQQNDYSIHLTKRIFASPHHTTEAQLNFSTGTNRKQSSEYFSPATYLDSTLVLHHDWLTWRNYEQYFNQRFELGLGIYQQKNTPPLPFLSLQYLHDWALSDSWHLQYGMNFTNHPYNGQHENQLSGLIGIQGSF</sequence>
<dbReference type="InterPro" id="IPR011990">
    <property type="entry name" value="TPR-like_helical_dom_sf"/>
</dbReference>
<dbReference type="SUPFAM" id="SSF48452">
    <property type="entry name" value="TPR-like"/>
    <property type="match status" value="1"/>
</dbReference>
<evidence type="ECO:0000313" key="2">
    <source>
        <dbReference type="EMBL" id="ESK40203.1"/>
    </source>
</evidence>
<dbReference type="PATRIC" id="fig|1392540.3.peg.631"/>
<dbReference type="Proteomes" id="UP000023785">
    <property type="component" value="Unassembled WGS sequence"/>
</dbReference>
<protein>
    <submittedName>
        <fullName evidence="2">Poly-beta-1,6 N-acetyl-D-glucosamine export porin PgaA</fullName>
    </submittedName>
</protein>